<comment type="caution">
    <text evidence="2">The sequence shown here is derived from an EMBL/GenBank/DDBJ whole genome shotgun (WGS) entry which is preliminary data.</text>
</comment>
<dbReference type="EMBL" id="CAXLJM020000031">
    <property type="protein sequence ID" value="CAL8099414.1"/>
    <property type="molecule type" value="Genomic_DNA"/>
</dbReference>
<evidence type="ECO:0000313" key="3">
    <source>
        <dbReference type="Proteomes" id="UP001642540"/>
    </source>
</evidence>
<keyword evidence="3" id="KW-1185">Reference proteome</keyword>
<sequence length="384" mass="42583">MWIIVATVLLLYLLGFLFICYLNAEKAGNPSTSDNNNSISASNSDETENLYHRHYRSRFHRYHRLFLRRLMSSSYQDDEEQNHHPELQQLEQQTTRQGRNSSDPSRSSLFAYRQQQLRQIHHEINEMSYLLGTRRNESDQRARSFPVPILSRSSVVQPLGSRTSSGSTNYCNTNNQASRYSFIHQLMSSTSTAAAMNTSSSMTTGDSANANNVVSTPGGSIAYHSCASSSLSYSPSGSESCHIFRERQRRLRRIRMELEGLSLQLSNVDDRSASGMTPLHGAATTTSSLLMMSVSPSSAGTTFGLENNLGDSSSLIYFPGGNTTTNNANGNSWSDDDDLPGYEECSSIVCLVDSPQQQESPPPSYNEAAKLHLYSFGESGVRKK</sequence>
<reference evidence="2 3" key="1">
    <citation type="submission" date="2024-08" db="EMBL/GenBank/DDBJ databases">
        <authorList>
            <person name="Cucini C."/>
            <person name="Frati F."/>
        </authorList>
    </citation>
    <scope>NUCLEOTIDE SEQUENCE [LARGE SCALE GENOMIC DNA]</scope>
</reference>
<gene>
    <name evidence="2" type="ORF">ODALV1_LOCUS10232</name>
</gene>
<organism evidence="2 3">
    <name type="scientific">Orchesella dallaii</name>
    <dbReference type="NCBI Taxonomy" id="48710"/>
    <lineage>
        <taxon>Eukaryota</taxon>
        <taxon>Metazoa</taxon>
        <taxon>Ecdysozoa</taxon>
        <taxon>Arthropoda</taxon>
        <taxon>Hexapoda</taxon>
        <taxon>Collembola</taxon>
        <taxon>Entomobryomorpha</taxon>
        <taxon>Entomobryoidea</taxon>
        <taxon>Orchesellidae</taxon>
        <taxon>Orchesellinae</taxon>
        <taxon>Orchesella</taxon>
    </lineage>
</organism>
<feature type="signal peptide" evidence="1">
    <location>
        <begin position="1"/>
        <end position="24"/>
    </location>
</feature>
<accession>A0ABP1QI02</accession>
<keyword evidence="1" id="KW-0732">Signal</keyword>
<feature type="chain" id="PRO_5046060022" evidence="1">
    <location>
        <begin position="25"/>
        <end position="384"/>
    </location>
</feature>
<name>A0ABP1QI02_9HEXA</name>
<evidence type="ECO:0000313" key="2">
    <source>
        <dbReference type="EMBL" id="CAL8099414.1"/>
    </source>
</evidence>
<protein>
    <submittedName>
        <fullName evidence="2">Uncharacterized protein</fullName>
    </submittedName>
</protein>
<proteinExistence type="predicted"/>
<dbReference type="Proteomes" id="UP001642540">
    <property type="component" value="Unassembled WGS sequence"/>
</dbReference>
<evidence type="ECO:0000256" key="1">
    <source>
        <dbReference type="SAM" id="SignalP"/>
    </source>
</evidence>